<evidence type="ECO:0000313" key="5">
    <source>
        <dbReference type="Proteomes" id="UP001642409"/>
    </source>
</evidence>
<reference evidence="4 5" key="2">
    <citation type="submission" date="2024-07" db="EMBL/GenBank/DDBJ databases">
        <authorList>
            <person name="Akdeniz Z."/>
        </authorList>
    </citation>
    <scope>NUCLEOTIDE SEQUENCE [LARGE SCALE GENOMIC DNA]</scope>
</reference>
<feature type="transmembrane region" description="Helical" evidence="2">
    <location>
        <begin position="152"/>
        <end position="172"/>
    </location>
</feature>
<dbReference type="PANTHER" id="PTHR43215:SF14">
    <property type="entry name" value="RADIAL SPOKE HEAD 1 HOMOLOG"/>
    <property type="match status" value="1"/>
</dbReference>
<keyword evidence="2" id="KW-1133">Transmembrane helix</keyword>
<dbReference type="AlphaFoldDB" id="A0AA86UXM4"/>
<dbReference type="PANTHER" id="PTHR43215">
    <property type="entry name" value="RADIAL SPOKE HEAD 1 HOMOLOG"/>
    <property type="match status" value="1"/>
</dbReference>
<evidence type="ECO:0000256" key="2">
    <source>
        <dbReference type="SAM" id="Phobius"/>
    </source>
</evidence>
<name>A0AA86UXM4_9EUKA</name>
<evidence type="ECO:0000256" key="1">
    <source>
        <dbReference type="ARBA" id="ARBA00022737"/>
    </source>
</evidence>
<evidence type="ECO:0000313" key="3">
    <source>
        <dbReference type="EMBL" id="CAI9968621.1"/>
    </source>
</evidence>
<evidence type="ECO:0000313" key="4">
    <source>
        <dbReference type="EMBL" id="CAL6053979.1"/>
    </source>
</evidence>
<comment type="caution">
    <text evidence="3">The sequence shown here is derived from an EMBL/GenBank/DDBJ whole genome shotgun (WGS) entry which is preliminary data.</text>
</comment>
<keyword evidence="5" id="KW-1185">Reference proteome</keyword>
<dbReference type="SUPFAM" id="SSF82185">
    <property type="entry name" value="Histone H3 K4-specific methyltransferase SET7/9 N-terminal domain"/>
    <property type="match status" value="4"/>
</dbReference>
<gene>
    <name evidence="4" type="ORF">HINF_LOCUS45835</name>
    <name evidence="3" type="ORF">HINF_LOCUS56266</name>
</gene>
<organism evidence="3">
    <name type="scientific">Hexamita inflata</name>
    <dbReference type="NCBI Taxonomy" id="28002"/>
    <lineage>
        <taxon>Eukaryota</taxon>
        <taxon>Metamonada</taxon>
        <taxon>Diplomonadida</taxon>
        <taxon>Hexamitidae</taxon>
        <taxon>Hexamitinae</taxon>
        <taxon>Hexamita</taxon>
    </lineage>
</organism>
<reference evidence="3" key="1">
    <citation type="submission" date="2023-06" db="EMBL/GenBank/DDBJ databases">
        <authorList>
            <person name="Kurt Z."/>
        </authorList>
    </citation>
    <scope>NUCLEOTIDE SEQUENCE</scope>
</reference>
<evidence type="ECO:0008006" key="6">
    <source>
        <dbReference type="Google" id="ProtNLM"/>
    </source>
</evidence>
<dbReference type="Pfam" id="PF02493">
    <property type="entry name" value="MORN"/>
    <property type="match status" value="9"/>
</dbReference>
<keyword evidence="2" id="KW-0472">Membrane</keyword>
<dbReference type="SMART" id="SM00698">
    <property type="entry name" value="MORN"/>
    <property type="match status" value="9"/>
</dbReference>
<dbReference type="Gene3D" id="2.20.110.10">
    <property type="entry name" value="Histone H3 K4-specific methyltransferase SET7/9 N-terminal domain"/>
    <property type="match status" value="4"/>
</dbReference>
<dbReference type="Proteomes" id="UP001642409">
    <property type="component" value="Unassembled WGS sequence"/>
</dbReference>
<sequence length="584" mass="66585">MQLQQIKTKLKNGILNSDSIIIGKQNQYYGEGKIIWENESQIQFKFDQTQSGSAQYDFKNGDKYNGNIKNGKISGVGTYTWNNGQKFEGNFKNGQINGKGTLTQINGTKISGQWNNGSIILKKNTKEKLINTIKKIDEFMTEQMEFHRFRSIIIIILTLIIGITAGIALHTVCDTCTIPITKKYKGNIFKGQQLQVSKRILLGELTYKNGKKYLIYDIKCTYKNSLIEQLLKLENYNEDLLNSEDLNHILDLSPFLSQNIKLSSKLYYSKNNCTSDNETICQQFWGWWQKQGFQLNKNELNPYFGVVIYGNINIPYFKYIGRIKVIDGEMIPQEFGQIFFLSGSNYQGQILDGNIQGFGQYISQNGKIYNGTWQNNQFIKGSITSSSKTKQNTTWSQSNQTDSGYDLGILQRNGDYYEGYLYNNKYHGEGILNYKNGSNYTGNFSNGHCNGEGFLELSNGDYYTGNWKNNQKSGYGIYSFSGNKYIGDFSEDLAHGRGSVLYQNYDHYDGYWSEGNYHGHGTLIQYNGDSYTGNFKNGEYHGNGKLTTIDGVVKNGEWRNGTFVRGEITQINGAMLFYDEKDEL</sequence>
<protein>
    <recommendedName>
        <fullName evidence="6">MORN repeat protein</fullName>
    </recommendedName>
</protein>
<dbReference type="InterPro" id="IPR003409">
    <property type="entry name" value="MORN"/>
</dbReference>
<dbReference type="EMBL" id="CATOUU010001045">
    <property type="protein sequence ID" value="CAI9968621.1"/>
    <property type="molecule type" value="Genomic_DNA"/>
</dbReference>
<proteinExistence type="predicted"/>
<dbReference type="EMBL" id="CAXDID020000200">
    <property type="protein sequence ID" value="CAL6053979.1"/>
    <property type="molecule type" value="Genomic_DNA"/>
</dbReference>
<accession>A0AA86UXM4</accession>
<keyword evidence="1" id="KW-0677">Repeat</keyword>
<keyword evidence="2" id="KW-0812">Transmembrane</keyword>